<evidence type="ECO:0000256" key="7">
    <source>
        <dbReference type="ARBA" id="ARBA00022840"/>
    </source>
</evidence>
<dbReference type="CDD" id="cd02196">
    <property type="entry name" value="PurM"/>
    <property type="match status" value="1"/>
</dbReference>
<dbReference type="InterPro" id="IPR036676">
    <property type="entry name" value="PurM-like_C_sf"/>
</dbReference>
<dbReference type="GO" id="GO:0046084">
    <property type="term" value="P:adenine biosynthetic process"/>
    <property type="evidence" value="ECO:0007669"/>
    <property type="project" value="TreeGrafter"/>
</dbReference>
<feature type="domain" description="PurM-like C-terminal" evidence="14">
    <location>
        <begin position="174"/>
        <end position="340"/>
    </location>
</feature>
<dbReference type="Pfam" id="PF02769">
    <property type="entry name" value="AIRS_C"/>
    <property type="match status" value="1"/>
</dbReference>
<dbReference type="GO" id="GO:0004637">
    <property type="term" value="F:phosphoribosylamine-glycine ligase activity"/>
    <property type="evidence" value="ECO:0007669"/>
    <property type="project" value="TreeGrafter"/>
</dbReference>
<keyword evidence="7 12" id="KW-0067">ATP-binding</keyword>
<evidence type="ECO:0000256" key="5">
    <source>
        <dbReference type="ARBA" id="ARBA00022598"/>
    </source>
</evidence>
<dbReference type="FunFam" id="3.90.650.10:FF:000001">
    <property type="entry name" value="Phosphoribosylformylglycinamidine cyclo-ligase"/>
    <property type="match status" value="1"/>
</dbReference>
<dbReference type="AlphaFoldDB" id="A0A433Y7M0"/>
<evidence type="ECO:0000256" key="1">
    <source>
        <dbReference type="ARBA" id="ARBA00004686"/>
    </source>
</evidence>
<evidence type="ECO:0000259" key="14">
    <source>
        <dbReference type="Pfam" id="PF02769"/>
    </source>
</evidence>
<reference evidence="15 16" key="1">
    <citation type="submission" date="2018-12" db="EMBL/GenBank/DDBJ databases">
        <authorList>
            <person name="Sun L."/>
            <person name="Chen Z."/>
        </authorList>
    </citation>
    <scope>NUCLEOTIDE SEQUENCE [LARGE SCALE GENOMIC DNA]</scope>
    <source>
        <strain evidence="15 16">DSM 15890</strain>
    </source>
</reference>
<evidence type="ECO:0000259" key="13">
    <source>
        <dbReference type="Pfam" id="PF00586"/>
    </source>
</evidence>
<evidence type="ECO:0000256" key="4">
    <source>
        <dbReference type="ARBA" id="ARBA00020367"/>
    </source>
</evidence>
<dbReference type="SUPFAM" id="SSF56042">
    <property type="entry name" value="PurM C-terminal domain-like"/>
    <property type="match status" value="1"/>
</dbReference>
<dbReference type="OrthoDB" id="9802507at2"/>
<sequence>MSEAYKNAGVDIAAGNEAVERMKSHVKRTLRPEVMTDLGGFGALFGLNKDKYEEPVLVSGTDGVGTKLKIAFAMDKHDTIGVDAVAMCVNDIIVQGAEPLFFLDYLACDKVIPTKIEAIVSGIADGCSESGCALIGGETAEMPGMYAEGEYDIAGFTVGVVDKSKIINGSTIAPGDTVIGLASSGVHSNGFSLVRKTLLEDAGYDLHDKLPELGNEVLGEVLLTPTKLYVKPVLSLLEQVKVKGMAHITGGGFIENIPRMLPDGVNVNIDYGTWPILPIFSLLQEKGNVSNRDMFTTFNMGIGMVIVVGEDQAKSSLEALRAAGETPYVIGRVTEGNREVTFAGVEI</sequence>
<dbReference type="HAMAP" id="MF_00741">
    <property type="entry name" value="AIRS"/>
    <property type="match status" value="1"/>
</dbReference>
<comment type="caution">
    <text evidence="15">The sequence shown here is derived from an EMBL/GenBank/DDBJ whole genome shotgun (WGS) entry which is preliminary data.</text>
</comment>
<comment type="pathway">
    <text evidence="1 12">Purine metabolism; IMP biosynthesis via de novo pathway; 5-amino-1-(5-phospho-D-ribosyl)imidazole from N(2)-formyl-N(1)-(5-phospho-D-ribosyl)glycinamide: step 2/2.</text>
</comment>
<dbReference type="Gene3D" id="3.90.650.10">
    <property type="entry name" value="PurM-like C-terminal domain"/>
    <property type="match status" value="1"/>
</dbReference>
<evidence type="ECO:0000313" key="15">
    <source>
        <dbReference type="EMBL" id="RUT45394.1"/>
    </source>
</evidence>
<dbReference type="InterPro" id="IPR010918">
    <property type="entry name" value="PurM-like_C_dom"/>
</dbReference>
<organism evidence="15 16">
    <name type="scientific">Paenibacillus anaericanus</name>
    <dbReference type="NCBI Taxonomy" id="170367"/>
    <lineage>
        <taxon>Bacteria</taxon>
        <taxon>Bacillati</taxon>
        <taxon>Bacillota</taxon>
        <taxon>Bacilli</taxon>
        <taxon>Bacillales</taxon>
        <taxon>Paenibacillaceae</taxon>
        <taxon>Paenibacillus</taxon>
    </lineage>
</organism>
<evidence type="ECO:0000256" key="3">
    <source>
        <dbReference type="ARBA" id="ARBA00013047"/>
    </source>
</evidence>
<dbReference type="Pfam" id="PF00586">
    <property type="entry name" value="AIRS"/>
    <property type="match status" value="1"/>
</dbReference>
<evidence type="ECO:0000256" key="6">
    <source>
        <dbReference type="ARBA" id="ARBA00022741"/>
    </source>
</evidence>
<evidence type="ECO:0000256" key="11">
    <source>
        <dbReference type="ARBA" id="ARBA00049057"/>
    </source>
</evidence>
<proteinExistence type="inferred from homology"/>
<dbReference type="RefSeq" id="WP_127192998.1">
    <property type="nucleotide sequence ID" value="NZ_RZNY01000012.1"/>
</dbReference>
<keyword evidence="5 12" id="KW-0436">Ligase</keyword>
<dbReference type="Gene3D" id="3.30.1330.10">
    <property type="entry name" value="PurM-like, N-terminal domain"/>
    <property type="match status" value="1"/>
</dbReference>
<dbReference type="PANTHER" id="PTHR10520:SF12">
    <property type="entry name" value="TRIFUNCTIONAL PURINE BIOSYNTHETIC PROTEIN ADENOSINE-3"/>
    <property type="match status" value="1"/>
</dbReference>
<dbReference type="FunFam" id="3.30.1330.10:FF:000001">
    <property type="entry name" value="Phosphoribosylformylglycinamidine cyclo-ligase"/>
    <property type="match status" value="1"/>
</dbReference>
<dbReference type="PANTHER" id="PTHR10520">
    <property type="entry name" value="TRIFUNCTIONAL PURINE BIOSYNTHETIC PROTEIN ADENOSINE-3-RELATED"/>
    <property type="match status" value="1"/>
</dbReference>
<keyword evidence="16" id="KW-1185">Reference proteome</keyword>
<dbReference type="GO" id="GO:0006189">
    <property type="term" value="P:'de novo' IMP biosynthetic process"/>
    <property type="evidence" value="ECO:0007669"/>
    <property type="project" value="UniProtKB-UniRule"/>
</dbReference>
<comment type="similarity">
    <text evidence="2 12">Belongs to the AIR synthase family.</text>
</comment>
<comment type="catalytic activity">
    <reaction evidence="11 12">
        <text>2-formamido-N(1)-(5-O-phospho-beta-D-ribosyl)acetamidine + ATP = 5-amino-1-(5-phospho-beta-D-ribosyl)imidazole + ADP + phosphate + H(+)</text>
        <dbReference type="Rhea" id="RHEA:23032"/>
        <dbReference type="ChEBI" id="CHEBI:15378"/>
        <dbReference type="ChEBI" id="CHEBI:30616"/>
        <dbReference type="ChEBI" id="CHEBI:43474"/>
        <dbReference type="ChEBI" id="CHEBI:137981"/>
        <dbReference type="ChEBI" id="CHEBI:147287"/>
        <dbReference type="ChEBI" id="CHEBI:456216"/>
        <dbReference type="EC" id="6.3.3.1"/>
    </reaction>
</comment>
<dbReference type="UniPathway" id="UPA00074">
    <property type="reaction ID" value="UER00129"/>
</dbReference>
<dbReference type="GO" id="GO:0005524">
    <property type="term" value="F:ATP binding"/>
    <property type="evidence" value="ECO:0007669"/>
    <property type="project" value="UniProtKB-KW"/>
</dbReference>
<dbReference type="Proteomes" id="UP000279446">
    <property type="component" value="Unassembled WGS sequence"/>
</dbReference>
<keyword evidence="12" id="KW-0963">Cytoplasm</keyword>
<dbReference type="SUPFAM" id="SSF55326">
    <property type="entry name" value="PurM N-terminal domain-like"/>
    <property type="match status" value="1"/>
</dbReference>
<dbReference type="InterPro" id="IPR016188">
    <property type="entry name" value="PurM-like_N"/>
</dbReference>
<dbReference type="InterPro" id="IPR004733">
    <property type="entry name" value="PurM_cligase"/>
</dbReference>
<keyword evidence="12" id="KW-0658">Purine biosynthesis</keyword>
<evidence type="ECO:0000256" key="9">
    <source>
        <dbReference type="ARBA" id="ARBA00032931"/>
    </source>
</evidence>
<dbReference type="GO" id="GO:0004641">
    <property type="term" value="F:phosphoribosylformylglycinamidine cyclo-ligase activity"/>
    <property type="evidence" value="ECO:0007669"/>
    <property type="project" value="UniProtKB-UniRule"/>
</dbReference>
<accession>A0A433Y7M0</accession>
<dbReference type="NCBIfam" id="TIGR00878">
    <property type="entry name" value="purM"/>
    <property type="match status" value="1"/>
</dbReference>
<evidence type="ECO:0000256" key="2">
    <source>
        <dbReference type="ARBA" id="ARBA00010280"/>
    </source>
</evidence>
<protein>
    <recommendedName>
        <fullName evidence="4 12">Phosphoribosylformylglycinamidine cyclo-ligase</fullName>
        <ecNumber evidence="3 12">6.3.3.1</ecNumber>
    </recommendedName>
    <alternativeName>
        <fullName evidence="9 12">AIR synthase</fullName>
    </alternativeName>
    <alternativeName>
        <fullName evidence="10 12">AIRS</fullName>
    </alternativeName>
    <alternativeName>
        <fullName evidence="8 12">Phosphoribosyl-aminoimidazole synthetase</fullName>
    </alternativeName>
</protein>
<dbReference type="EMBL" id="RZNY01000012">
    <property type="protein sequence ID" value="RUT45394.1"/>
    <property type="molecule type" value="Genomic_DNA"/>
</dbReference>
<name>A0A433Y7M0_9BACL</name>
<dbReference type="EC" id="6.3.3.1" evidence="3 12"/>
<comment type="subcellular location">
    <subcellularLocation>
        <location evidence="12">Cytoplasm</location>
    </subcellularLocation>
</comment>
<evidence type="ECO:0000256" key="8">
    <source>
        <dbReference type="ARBA" id="ARBA00031908"/>
    </source>
</evidence>
<evidence type="ECO:0000256" key="10">
    <source>
        <dbReference type="ARBA" id="ARBA00033093"/>
    </source>
</evidence>
<evidence type="ECO:0000256" key="12">
    <source>
        <dbReference type="HAMAP-Rule" id="MF_00741"/>
    </source>
</evidence>
<feature type="domain" description="PurM-like N-terminal" evidence="13">
    <location>
        <begin position="56"/>
        <end position="161"/>
    </location>
</feature>
<dbReference type="GO" id="GO:0005829">
    <property type="term" value="C:cytosol"/>
    <property type="evidence" value="ECO:0007669"/>
    <property type="project" value="TreeGrafter"/>
</dbReference>
<keyword evidence="6 12" id="KW-0547">Nucleotide-binding</keyword>
<evidence type="ECO:0000313" key="16">
    <source>
        <dbReference type="Proteomes" id="UP000279446"/>
    </source>
</evidence>
<gene>
    <name evidence="12" type="primary">purM</name>
    <name evidence="15" type="ORF">EJP82_15680</name>
</gene>
<dbReference type="InterPro" id="IPR036921">
    <property type="entry name" value="PurM-like_N_sf"/>
</dbReference>